<dbReference type="EMBL" id="VSSQ01045205">
    <property type="protein sequence ID" value="MPM99086.1"/>
    <property type="molecule type" value="Genomic_DNA"/>
</dbReference>
<comment type="caution">
    <text evidence="1">The sequence shown here is derived from an EMBL/GenBank/DDBJ whole genome shotgun (WGS) entry which is preliminary data.</text>
</comment>
<dbReference type="AlphaFoldDB" id="A0A645EBM7"/>
<accession>A0A645EBM7</accession>
<reference evidence="1" key="1">
    <citation type="submission" date="2019-08" db="EMBL/GenBank/DDBJ databases">
        <authorList>
            <person name="Kucharzyk K."/>
            <person name="Murdoch R.W."/>
            <person name="Higgins S."/>
            <person name="Loffler F."/>
        </authorList>
    </citation>
    <scope>NUCLEOTIDE SEQUENCE</scope>
</reference>
<protein>
    <submittedName>
        <fullName evidence="1">Uncharacterized protein</fullName>
    </submittedName>
</protein>
<gene>
    <name evidence="1" type="ORF">SDC9_146276</name>
</gene>
<evidence type="ECO:0000313" key="1">
    <source>
        <dbReference type="EMBL" id="MPM99086.1"/>
    </source>
</evidence>
<name>A0A645EBM7_9ZZZZ</name>
<proteinExistence type="predicted"/>
<organism evidence="1">
    <name type="scientific">bioreactor metagenome</name>
    <dbReference type="NCBI Taxonomy" id="1076179"/>
    <lineage>
        <taxon>unclassified sequences</taxon>
        <taxon>metagenomes</taxon>
        <taxon>ecological metagenomes</taxon>
    </lineage>
</organism>
<sequence length="78" mass="8992">MNTGMLWFDNDPKADIVTKIQRATEYYQHKYGQKPDLCYVHPSMIPEKPARTTGIEVQGNQMVLPNHFWLGVKTSARV</sequence>